<evidence type="ECO:0000256" key="13">
    <source>
        <dbReference type="ARBA" id="ARBA00023316"/>
    </source>
</evidence>
<dbReference type="EMBL" id="BLSB01000016">
    <property type="protein sequence ID" value="GFP34671.1"/>
    <property type="molecule type" value="Genomic_DNA"/>
</dbReference>
<evidence type="ECO:0000256" key="3">
    <source>
        <dbReference type="ARBA" id="ARBA00007171"/>
    </source>
</evidence>
<dbReference type="Gene3D" id="3.40.710.10">
    <property type="entry name" value="DD-peptidase/beta-lactamase superfamily"/>
    <property type="match status" value="1"/>
</dbReference>
<evidence type="ECO:0000256" key="10">
    <source>
        <dbReference type="ARBA" id="ARBA00022984"/>
    </source>
</evidence>
<dbReference type="GO" id="GO:0071972">
    <property type="term" value="F:peptidoglycan L,D-transpeptidase activity"/>
    <property type="evidence" value="ECO:0007669"/>
    <property type="project" value="TreeGrafter"/>
</dbReference>
<keyword evidence="9" id="KW-0133">Cell shape</keyword>
<dbReference type="Proteomes" id="UP000543224">
    <property type="component" value="Unassembled WGS sequence"/>
</dbReference>
<organism evidence="16 19">
    <name type="scientific">Candidatus Hakubella thermalkaliphila</name>
    <dbReference type="NCBI Taxonomy" id="2754717"/>
    <lineage>
        <taxon>Bacteria</taxon>
        <taxon>Bacillati</taxon>
        <taxon>Actinomycetota</taxon>
        <taxon>Actinomycetota incertae sedis</taxon>
        <taxon>Candidatus Hakubellales</taxon>
        <taxon>Candidatus Hakubellaceae</taxon>
        <taxon>Candidatus Hakubella</taxon>
    </lineage>
</organism>
<dbReference type="GO" id="GO:0008658">
    <property type="term" value="F:penicillin binding"/>
    <property type="evidence" value="ECO:0007669"/>
    <property type="project" value="InterPro"/>
</dbReference>
<gene>
    <name evidence="16" type="ORF">HKBW3S25_00100</name>
    <name evidence="17" type="ORF">HKBW3S33_00733</name>
    <name evidence="18" type="ORF">HKBW3S43_00463</name>
</gene>
<evidence type="ECO:0000313" key="17">
    <source>
        <dbReference type="EMBL" id="GFP27320.1"/>
    </source>
</evidence>
<evidence type="ECO:0000259" key="14">
    <source>
        <dbReference type="Pfam" id="PF00905"/>
    </source>
</evidence>
<feature type="domain" description="Penicillin-binding protein dimerisation" evidence="15">
    <location>
        <begin position="58"/>
        <end position="229"/>
    </location>
</feature>
<evidence type="ECO:0000256" key="8">
    <source>
        <dbReference type="ARBA" id="ARBA00022801"/>
    </source>
</evidence>
<keyword evidence="11" id="KW-1133">Transmembrane helix</keyword>
<keyword evidence="7" id="KW-0812">Transmembrane</keyword>
<evidence type="ECO:0000256" key="12">
    <source>
        <dbReference type="ARBA" id="ARBA00023136"/>
    </source>
</evidence>
<dbReference type="GO" id="GO:0009252">
    <property type="term" value="P:peptidoglycan biosynthetic process"/>
    <property type="evidence" value="ECO:0007669"/>
    <property type="project" value="UniProtKB-KW"/>
</dbReference>
<dbReference type="GO" id="GO:0005886">
    <property type="term" value="C:plasma membrane"/>
    <property type="evidence" value="ECO:0007669"/>
    <property type="project" value="UniProtKB-SubCell"/>
</dbReference>
<evidence type="ECO:0000313" key="19">
    <source>
        <dbReference type="Proteomes" id="UP000543224"/>
    </source>
</evidence>
<evidence type="ECO:0000256" key="2">
    <source>
        <dbReference type="ARBA" id="ARBA00004236"/>
    </source>
</evidence>
<keyword evidence="8" id="KW-0378">Hydrolase</keyword>
<evidence type="ECO:0000256" key="9">
    <source>
        <dbReference type="ARBA" id="ARBA00022960"/>
    </source>
</evidence>
<sequence>MIIMAYISEDIERRLKLLGLIALLLLAVVLLRLWFLQVMVGQVYALRAEENRYRSVPVQAQRGLILDRKGKILVGNRPAVAVTAMPSLVLGNQATVSELSDILNMSAEDIQRKLTYLDQSSEERVILKEGIDEKTKVYLSERRNELPGVSLEVVPVRDYPGGDLAAHILGYAGKVSEEDLKRIADPQSYHPTDEIGKSGLERVYENYLRGSSGQKIMEIDSHGRPVRVIRITESVPGSNIYLSIDLDIQKKAEEVLEKWIYLARQIESEDGEGFYKATGGAVVILDASNGEVLAMASFPAYDPNLFVGGISQKDWKYLIDPAYYHPFNNRAIRSYAPASTYKVIPAIAGLEEGVLDANTVFTCRGVWKELGEDYPWHCWFKPGHGPSNLERALEVSCGVFFPQIGLELDRKRRLGAGELLQNYSFLFGLGEATGIDLPPEFGSAGRVPTEEWKREFNQNNPENARWFGGDTINMVIGQGDLLATPLQIANLYLAIATRGDLYVPRLATKVETYDGQLVERFEPKIKRKIGVKREYFDLIERGLVRVTQKGTAARAFADFPLDQIPVAGKTGTAEVVGRQHTAWFASYAPVGDPQYIVVVMVEEAGAGGGVAAQASQEIYRFLFGLEEPQEGKEG</sequence>
<comment type="subcellular location">
    <subcellularLocation>
        <location evidence="2">Cell membrane</location>
    </subcellularLocation>
    <subcellularLocation>
        <location evidence="1">Membrane</location>
        <topology evidence="1">Single-pass membrane protein</topology>
    </subcellularLocation>
</comment>
<dbReference type="Gene3D" id="3.30.1390.30">
    <property type="entry name" value="Penicillin-binding protein 2a, domain 3"/>
    <property type="match status" value="1"/>
</dbReference>
<evidence type="ECO:0000313" key="21">
    <source>
        <dbReference type="Proteomes" id="UP000591948"/>
    </source>
</evidence>
<comment type="similarity">
    <text evidence="3">Belongs to the transpeptidase family.</text>
</comment>
<dbReference type="InterPro" id="IPR005311">
    <property type="entry name" value="PBP_dimer"/>
</dbReference>
<dbReference type="PANTHER" id="PTHR30627:SF2">
    <property type="entry name" value="PEPTIDOGLYCAN D,D-TRANSPEPTIDASE MRDA"/>
    <property type="match status" value="1"/>
</dbReference>
<dbReference type="Pfam" id="PF03717">
    <property type="entry name" value="PBP_dimer"/>
    <property type="match status" value="1"/>
</dbReference>
<accession>A0A6V8NWM4</accession>
<evidence type="ECO:0000313" key="16">
    <source>
        <dbReference type="EMBL" id="GFP24662.1"/>
    </source>
</evidence>
<dbReference type="InterPro" id="IPR012338">
    <property type="entry name" value="Beta-lactam/transpept-like"/>
</dbReference>
<dbReference type="SUPFAM" id="SSF56601">
    <property type="entry name" value="beta-lactamase/transpeptidase-like"/>
    <property type="match status" value="1"/>
</dbReference>
<evidence type="ECO:0000313" key="18">
    <source>
        <dbReference type="EMBL" id="GFP34671.1"/>
    </source>
</evidence>
<dbReference type="PANTHER" id="PTHR30627">
    <property type="entry name" value="PEPTIDOGLYCAN D,D-TRANSPEPTIDASE"/>
    <property type="match status" value="1"/>
</dbReference>
<keyword evidence="21" id="KW-1185">Reference proteome</keyword>
<feature type="domain" description="Penicillin-binding protein transpeptidase" evidence="14">
    <location>
        <begin position="280"/>
        <end position="619"/>
    </location>
</feature>
<keyword evidence="10" id="KW-0573">Peptidoglycan synthesis</keyword>
<dbReference type="Pfam" id="PF00905">
    <property type="entry name" value="Transpeptidase"/>
    <property type="match status" value="1"/>
</dbReference>
<dbReference type="InterPro" id="IPR017790">
    <property type="entry name" value="Penicillin-binding_protein_2"/>
</dbReference>
<dbReference type="EMBL" id="BLRX01000006">
    <property type="protein sequence ID" value="GFP24662.1"/>
    <property type="molecule type" value="Genomic_DNA"/>
</dbReference>
<evidence type="ECO:0000256" key="4">
    <source>
        <dbReference type="ARBA" id="ARBA00022475"/>
    </source>
</evidence>
<proteinExistence type="inferred from homology"/>
<dbReference type="InterPro" id="IPR036138">
    <property type="entry name" value="PBP_dimer_sf"/>
</dbReference>
<comment type="caution">
    <text evidence="16">The sequence shown here is derived from an EMBL/GenBank/DDBJ whole genome shotgun (WGS) entry which is preliminary data.</text>
</comment>
<dbReference type="Proteomes" id="UP000576480">
    <property type="component" value="Unassembled WGS sequence"/>
</dbReference>
<name>A0A6V8NWM4_9ACTN</name>
<dbReference type="GO" id="GO:0008360">
    <property type="term" value="P:regulation of cell shape"/>
    <property type="evidence" value="ECO:0007669"/>
    <property type="project" value="UniProtKB-KW"/>
</dbReference>
<dbReference type="GO" id="GO:0006508">
    <property type="term" value="P:proteolysis"/>
    <property type="evidence" value="ECO:0007669"/>
    <property type="project" value="UniProtKB-KW"/>
</dbReference>
<keyword evidence="12" id="KW-0472">Membrane</keyword>
<reference evidence="19 20" key="1">
    <citation type="journal article" date="2020" name="Front. Microbiol.">
        <title>Single-cell genomics of novel Actinobacteria with the Wood-Ljungdahl pathway discovered in a serpentinizing system.</title>
        <authorList>
            <person name="Merino N."/>
            <person name="Kawai M."/>
            <person name="Boyd E.S."/>
            <person name="Colman D.R."/>
            <person name="McGlynn S.E."/>
            <person name="Nealson K.H."/>
            <person name="Kurokawa K."/>
            <person name="Hongoh Y."/>
        </authorList>
    </citation>
    <scope>NUCLEOTIDE SEQUENCE [LARGE SCALE GENOMIC DNA]</scope>
    <source>
        <strain evidence="16 19">S25</strain>
        <strain evidence="17 21">S33</strain>
        <strain evidence="18 20">S43</strain>
    </source>
</reference>
<dbReference type="NCBIfam" id="TIGR03423">
    <property type="entry name" value="pbp2_mrdA"/>
    <property type="match status" value="1"/>
</dbReference>
<evidence type="ECO:0000313" key="20">
    <source>
        <dbReference type="Proteomes" id="UP000576480"/>
    </source>
</evidence>
<keyword evidence="5" id="KW-0997">Cell inner membrane</keyword>
<keyword evidence="4" id="KW-1003">Cell membrane</keyword>
<dbReference type="EMBL" id="BLRY01000027">
    <property type="protein sequence ID" value="GFP27320.1"/>
    <property type="molecule type" value="Genomic_DNA"/>
</dbReference>
<keyword evidence="13" id="KW-0961">Cell wall biogenesis/degradation</keyword>
<evidence type="ECO:0000256" key="5">
    <source>
        <dbReference type="ARBA" id="ARBA00022519"/>
    </source>
</evidence>
<dbReference type="GO" id="GO:0009002">
    <property type="term" value="F:serine-type D-Ala-D-Ala carboxypeptidase activity"/>
    <property type="evidence" value="ECO:0007669"/>
    <property type="project" value="InterPro"/>
</dbReference>
<dbReference type="InterPro" id="IPR050515">
    <property type="entry name" value="Beta-lactam/transpept"/>
</dbReference>
<evidence type="ECO:0000256" key="7">
    <source>
        <dbReference type="ARBA" id="ARBA00022692"/>
    </source>
</evidence>
<keyword evidence="6" id="KW-0645">Protease</keyword>
<dbReference type="SUPFAM" id="SSF56519">
    <property type="entry name" value="Penicillin binding protein dimerisation domain"/>
    <property type="match status" value="1"/>
</dbReference>
<dbReference type="Proteomes" id="UP000591948">
    <property type="component" value="Unassembled WGS sequence"/>
</dbReference>
<dbReference type="InterPro" id="IPR001460">
    <property type="entry name" value="PCN-bd_Tpept"/>
</dbReference>
<evidence type="ECO:0000259" key="15">
    <source>
        <dbReference type="Pfam" id="PF03717"/>
    </source>
</evidence>
<dbReference type="Gene3D" id="3.90.1310.10">
    <property type="entry name" value="Penicillin-binding protein 2a (Domain 2)"/>
    <property type="match status" value="1"/>
</dbReference>
<evidence type="ECO:0000256" key="11">
    <source>
        <dbReference type="ARBA" id="ARBA00022989"/>
    </source>
</evidence>
<dbReference type="GO" id="GO:0071555">
    <property type="term" value="P:cell wall organization"/>
    <property type="evidence" value="ECO:0007669"/>
    <property type="project" value="UniProtKB-KW"/>
</dbReference>
<protein>
    <submittedName>
        <fullName evidence="16">Penicillin-binding protein 2</fullName>
    </submittedName>
</protein>
<evidence type="ECO:0000256" key="6">
    <source>
        <dbReference type="ARBA" id="ARBA00022670"/>
    </source>
</evidence>
<dbReference type="AlphaFoldDB" id="A0A6V8NWM4"/>
<evidence type="ECO:0000256" key="1">
    <source>
        <dbReference type="ARBA" id="ARBA00004167"/>
    </source>
</evidence>